<reference evidence="1 2" key="1">
    <citation type="submission" date="2016-01" db="EMBL/GenBank/DDBJ databases">
        <authorList>
            <person name="Regsiter A."/>
            <person name="william w."/>
        </authorList>
    </citation>
    <scope>NUCLEOTIDE SEQUENCE [LARGE SCALE GENOMIC DNA]</scope>
    <source>
        <strain evidence="1 2">B6</strain>
    </source>
</reference>
<organism evidence="1 2">
    <name type="scientific">Agrobacterium tumefaciens str. B6</name>
    <dbReference type="NCBI Taxonomy" id="1183423"/>
    <lineage>
        <taxon>Bacteria</taxon>
        <taxon>Pseudomonadati</taxon>
        <taxon>Pseudomonadota</taxon>
        <taxon>Alphaproteobacteria</taxon>
        <taxon>Hyphomicrobiales</taxon>
        <taxon>Rhizobiaceae</taxon>
        <taxon>Rhizobium/Agrobacterium group</taxon>
        <taxon>Agrobacterium</taxon>
        <taxon>Agrobacterium tumefaciens complex</taxon>
    </lineage>
</organism>
<sequence length="118" mass="13566">MCCTGSDGKARYENGRGQEFLHRRPPSLMQCFQLAKREHCKARIAKGELTWRVEKPKNYGEKNIRRTRCGIAARKAAKRRMNMSTTGIIRPKSDIATRNDASQPCIRFLEHFPISNNT</sequence>
<dbReference type="AlphaFoldDB" id="A0A822UYS7"/>
<comment type="caution">
    <text evidence="1">The sequence shown here is derived from an EMBL/GenBank/DDBJ whole genome shotgun (WGS) entry which is preliminary data.</text>
</comment>
<dbReference type="Proteomes" id="UP000192074">
    <property type="component" value="Unassembled WGS sequence"/>
</dbReference>
<accession>A0A822UYS7</accession>
<proteinExistence type="predicted"/>
<protein>
    <submittedName>
        <fullName evidence="1">Uncharacterized protein</fullName>
    </submittedName>
</protein>
<evidence type="ECO:0000313" key="2">
    <source>
        <dbReference type="Proteomes" id="UP000192074"/>
    </source>
</evidence>
<dbReference type="EMBL" id="FCNL01000022">
    <property type="protein sequence ID" value="CVI19299.1"/>
    <property type="molecule type" value="Genomic_DNA"/>
</dbReference>
<evidence type="ECO:0000313" key="1">
    <source>
        <dbReference type="EMBL" id="CVI19299.1"/>
    </source>
</evidence>
<gene>
    <name evidence="1" type="ORF">AGR4A_Cc50238</name>
</gene>
<name>A0A822UYS7_AGRTU</name>